<dbReference type="EMBL" id="CALNXK010000074">
    <property type="protein sequence ID" value="CAH3144888.1"/>
    <property type="molecule type" value="Genomic_DNA"/>
</dbReference>
<accession>A0ABN8PMC3</accession>
<evidence type="ECO:0000313" key="1">
    <source>
        <dbReference type="EMBL" id="CAH3144888.1"/>
    </source>
</evidence>
<organism evidence="1 2">
    <name type="scientific">Porites lobata</name>
    <dbReference type="NCBI Taxonomy" id="104759"/>
    <lineage>
        <taxon>Eukaryota</taxon>
        <taxon>Metazoa</taxon>
        <taxon>Cnidaria</taxon>
        <taxon>Anthozoa</taxon>
        <taxon>Hexacorallia</taxon>
        <taxon>Scleractinia</taxon>
        <taxon>Fungiina</taxon>
        <taxon>Poritidae</taxon>
        <taxon>Porites</taxon>
    </lineage>
</organism>
<gene>
    <name evidence="1" type="ORF">PLOB_00044213</name>
</gene>
<protein>
    <submittedName>
        <fullName evidence="1">Uncharacterized protein</fullName>
    </submittedName>
</protein>
<evidence type="ECO:0000313" key="2">
    <source>
        <dbReference type="Proteomes" id="UP001159405"/>
    </source>
</evidence>
<keyword evidence="2" id="KW-1185">Reference proteome</keyword>
<name>A0ABN8PMC3_9CNID</name>
<proteinExistence type="predicted"/>
<reference evidence="1 2" key="1">
    <citation type="submission" date="2022-05" db="EMBL/GenBank/DDBJ databases">
        <authorList>
            <consortium name="Genoscope - CEA"/>
            <person name="William W."/>
        </authorList>
    </citation>
    <scope>NUCLEOTIDE SEQUENCE [LARGE SCALE GENOMIC DNA]</scope>
</reference>
<sequence length="484" mass="54522">MTSFAGSAIAQGPTVGRIDLWSDWQPTTCQPRWLLLSGASNPPEDIAISKRRTRDAPGDRSGTFLPGVSHDLTNMQDTVLVKATFSNILMNLKLTKSVALESIRELFADCLSRKAKPMIYYTGHGEIGTGNWCFADGKITIQEILNLVPGGCFYPMIFSDACYSGHWSNFCLRKGIGGFHCVAACPEYSTAFDTKGQGGDFTLFMTGKKQRPITEPMYSGGNLLDFPVSAGYDEIDYTDFISSYIVNSQGIVISQSMHNGNFSACFATTSLYRPRPLLTWWIFRNYGSFLTFVKAQWENSRRIYSLACDERFGFGVFLMENFGANQAIITNTSDIQKFGADGFIITACAARGSTFYIIMTKGTKEYGEKSQEWITGNTWLEVDTKIRKSYQTGKVITGICYSTGLEQYFVVMTEMPHRQCYAWQTDSTKEGHFKREKWVKKKSEKGYHLTIIFNDPTDDKILFVMTKDGNISEYTYRINHKMKS</sequence>
<comment type="caution">
    <text evidence="1">The sequence shown here is derived from an EMBL/GenBank/DDBJ whole genome shotgun (WGS) entry which is preliminary data.</text>
</comment>
<dbReference type="Proteomes" id="UP001159405">
    <property type="component" value="Unassembled WGS sequence"/>
</dbReference>